<dbReference type="InterPro" id="IPR001944">
    <property type="entry name" value="Glycoside_Hdrlase_35"/>
</dbReference>
<dbReference type="GO" id="GO:0004565">
    <property type="term" value="F:beta-galactosidase activity"/>
    <property type="evidence" value="ECO:0007669"/>
    <property type="project" value="UniProtKB-EC"/>
</dbReference>
<reference evidence="5 6" key="1">
    <citation type="journal article" date="2019" name="G3 (Bethesda)">
        <title>Sequencing of a Wild Apple (Malus baccata) Genome Unravels the Differences Between Cultivated and Wild Apple Species Regarding Disease Resistance and Cold Tolerance.</title>
        <authorList>
            <person name="Chen X."/>
        </authorList>
    </citation>
    <scope>NUCLEOTIDE SEQUENCE [LARGE SCALE GENOMIC DNA]</scope>
    <source>
        <strain evidence="6">cv. Shandingzi</strain>
        <tissue evidence="5">Leaves</tissue>
    </source>
</reference>
<organism evidence="5 6">
    <name type="scientific">Malus baccata</name>
    <name type="common">Siberian crab apple</name>
    <name type="synonym">Pyrus baccata</name>
    <dbReference type="NCBI Taxonomy" id="106549"/>
    <lineage>
        <taxon>Eukaryota</taxon>
        <taxon>Viridiplantae</taxon>
        <taxon>Streptophyta</taxon>
        <taxon>Embryophyta</taxon>
        <taxon>Tracheophyta</taxon>
        <taxon>Spermatophyta</taxon>
        <taxon>Magnoliopsida</taxon>
        <taxon>eudicotyledons</taxon>
        <taxon>Gunneridae</taxon>
        <taxon>Pentapetalae</taxon>
        <taxon>rosids</taxon>
        <taxon>fabids</taxon>
        <taxon>Rosales</taxon>
        <taxon>Rosaceae</taxon>
        <taxon>Amygdaloideae</taxon>
        <taxon>Maleae</taxon>
        <taxon>Malus</taxon>
    </lineage>
</organism>
<protein>
    <recommendedName>
        <fullName evidence="3">beta-galactosidase</fullName>
        <ecNumber evidence="3">3.2.1.23</ecNumber>
    </recommendedName>
</protein>
<dbReference type="Proteomes" id="UP000315295">
    <property type="component" value="Unassembled WGS sequence"/>
</dbReference>
<dbReference type="InterPro" id="IPR031330">
    <property type="entry name" value="Gly_Hdrlase_35_cat"/>
</dbReference>
<dbReference type="EC" id="3.2.1.23" evidence="3"/>
<feature type="domain" description="Glycoside hydrolase 35 catalytic" evidence="4">
    <location>
        <begin position="5"/>
        <end position="96"/>
    </location>
</feature>
<dbReference type="PANTHER" id="PTHR23421">
    <property type="entry name" value="BETA-GALACTOSIDASE RELATED"/>
    <property type="match status" value="1"/>
</dbReference>
<evidence type="ECO:0000313" key="5">
    <source>
        <dbReference type="EMBL" id="TQD82203.1"/>
    </source>
</evidence>
<evidence type="ECO:0000256" key="3">
    <source>
        <dbReference type="ARBA" id="ARBA00012756"/>
    </source>
</evidence>
<dbReference type="GO" id="GO:0005975">
    <property type="term" value="P:carbohydrate metabolic process"/>
    <property type="evidence" value="ECO:0007669"/>
    <property type="project" value="InterPro"/>
</dbReference>
<comment type="catalytic activity">
    <reaction evidence="1">
        <text>Hydrolysis of terminal non-reducing beta-D-galactose residues in beta-D-galactosides.</text>
        <dbReference type="EC" id="3.2.1.23"/>
    </reaction>
</comment>
<comment type="similarity">
    <text evidence="2">Belongs to the glycosyl hydrolase 35 family.</text>
</comment>
<evidence type="ECO:0000313" key="6">
    <source>
        <dbReference type="Proteomes" id="UP000315295"/>
    </source>
</evidence>
<dbReference type="AlphaFoldDB" id="A0A540L6U7"/>
<dbReference type="Pfam" id="PF01301">
    <property type="entry name" value="Glyco_hydro_35"/>
    <property type="match status" value="1"/>
</dbReference>
<evidence type="ECO:0000256" key="2">
    <source>
        <dbReference type="ARBA" id="ARBA00009809"/>
    </source>
</evidence>
<dbReference type="Gene3D" id="3.20.20.80">
    <property type="entry name" value="Glycosidases"/>
    <property type="match status" value="1"/>
</dbReference>
<gene>
    <name evidence="5" type="ORF">C1H46_032221</name>
</gene>
<dbReference type="PRINTS" id="PR00742">
    <property type="entry name" value="GLHYDRLASE35"/>
</dbReference>
<dbReference type="InterPro" id="IPR017853">
    <property type="entry name" value="GH"/>
</dbReference>
<sequence>MNLNVYHFSGRNDLMKFINYVKKAGLYLILRMGPYVCGEWNYGGFPVWLHNLPGIEFRTDNEVFPDEMANFTTLIVNMVKDNHLFASQGGPIILAQWCANLAQSLNIGVPWVMCQQDDAPAPMIPTCNGYYCDGGYPQRNNVPKMWTENWTGWFKGWGSKVSHRPAEDLAFTIWQL</sequence>
<evidence type="ECO:0000259" key="4">
    <source>
        <dbReference type="Pfam" id="PF01301"/>
    </source>
</evidence>
<dbReference type="SUPFAM" id="SSF51445">
    <property type="entry name" value="(Trans)glycosidases"/>
    <property type="match status" value="1"/>
</dbReference>
<proteinExistence type="inferred from homology"/>
<comment type="caution">
    <text evidence="5">The sequence shown here is derived from an EMBL/GenBank/DDBJ whole genome shotgun (WGS) entry which is preliminary data.</text>
</comment>
<name>A0A540L6U7_MALBA</name>
<accession>A0A540L6U7</accession>
<evidence type="ECO:0000256" key="1">
    <source>
        <dbReference type="ARBA" id="ARBA00001412"/>
    </source>
</evidence>
<dbReference type="EMBL" id="VIEB01000732">
    <property type="protein sequence ID" value="TQD82203.1"/>
    <property type="molecule type" value="Genomic_DNA"/>
</dbReference>
<keyword evidence="6" id="KW-1185">Reference proteome</keyword>